<accession>A0AAV0CMY5</accession>
<dbReference type="Gene3D" id="2.40.50.140">
    <property type="entry name" value="Nucleic acid-binding proteins"/>
    <property type="match status" value="2"/>
</dbReference>
<comment type="caution">
    <text evidence="2">The sequence shown here is derived from an EMBL/GenBank/DDBJ whole genome shotgun (WGS) entry which is preliminary data.</text>
</comment>
<proteinExistence type="predicted"/>
<dbReference type="CDD" id="cd04480">
    <property type="entry name" value="RPA1_DBD_A_like"/>
    <property type="match status" value="1"/>
</dbReference>
<evidence type="ECO:0000313" key="4">
    <source>
        <dbReference type="Proteomes" id="UP001152523"/>
    </source>
</evidence>
<reference evidence="2" key="1">
    <citation type="submission" date="2022-07" db="EMBL/GenBank/DDBJ databases">
        <authorList>
            <person name="Macas J."/>
            <person name="Novak P."/>
            <person name="Neumann P."/>
        </authorList>
    </citation>
    <scope>NUCLEOTIDE SEQUENCE</scope>
</reference>
<dbReference type="SUPFAM" id="SSF50249">
    <property type="entry name" value="Nucleic acid-binding proteins"/>
    <property type="match status" value="2"/>
</dbReference>
<protein>
    <recommendedName>
        <fullName evidence="1">Replication protein A 70 kDa DNA-binding subunit B/D first OB fold domain-containing protein</fullName>
    </recommendedName>
</protein>
<evidence type="ECO:0000259" key="1">
    <source>
        <dbReference type="Pfam" id="PF02721"/>
    </source>
</evidence>
<dbReference type="InterPro" id="IPR003871">
    <property type="entry name" value="RFA1B/D_OB_1st"/>
</dbReference>
<dbReference type="PANTHER" id="PTHR47165:SF4">
    <property type="entry name" value="OS03G0429900 PROTEIN"/>
    <property type="match status" value="1"/>
</dbReference>
<dbReference type="EMBL" id="CAMAPF010000032">
    <property type="protein sequence ID" value="CAH9078433.1"/>
    <property type="molecule type" value="Genomic_DNA"/>
</dbReference>
<name>A0AAV0CMY5_9ASTE</name>
<evidence type="ECO:0000313" key="3">
    <source>
        <dbReference type="EMBL" id="CAH9127290.1"/>
    </source>
</evidence>
<dbReference type="EMBL" id="CAMAPF010000946">
    <property type="protein sequence ID" value="CAH9127290.1"/>
    <property type="molecule type" value="Genomic_DNA"/>
</dbReference>
<evidence type="ECO:0000313" key="2">
    <source>
        <dbReference type="EMBL" id="CAH9078433.1"/>
    </source>
</evidence>
<dbReference type="InterPro" id="IPR012340">
    <property type="entry name" value="NA-bd_OB-fold"/>
</dbReference>
<dbReference type="AlphaFoldDB" id="A0AAV0CMY5"/>
<dbReference type="PANTHER" id="PTHR47165">
    <property type="entry name" value="OS03G0429900 PROTEIN"/>
    <property type="match status" value="1"/>
</dbReference>
<dbReference type="Proteomes" id="UP001152523">
    <property type="component" value="Unassembled WGS sequence"/>
</dbReference>
<gene>
    <name evidence="3" type="ORF">CEPIT_LOCUS28204</name>
    <name evidence="2" type="ORF">CEPIT_LOCUS6548</name>
</gene>
<sequence length="264" mass="29793">MPPVKKIAPVKLLLANLTTKSDKSSAIIVRIIRKWNVPMSRSVELLLQDDQGSTIQATIEEAHVPIFDDQIEEGKIYAMVKFTIQSNVGTWRPSSHDCRLRFTATTKVKLHVKDNFDLSPFEFKSFKDIMNAPKAKTPDLFDVIGAFDPRVKPNHSPTVDGKTKWCNFNIRNLENLKIHCTLWDSYADAFLEYLKTPRSGAVVVLLQLCRLNARWGGVSTSYHATKLLIDENIPEIKDFRARFSSLNIHSIQYTNTGLSGGTSS</sequence>
<dbReference type="Pfam" id="PF02721">
    <property type="entry name" value="DUF223"/>
    <property type="match status" value="1"/>
</dbReference>
<dbReference type="CDD" id="cd04481">
    <property type="entry name" value="RPA1_DBD_B_like"/>
    <property type="match status" value="1"/>
</dbReference>
<organism evidence="2 4">
    <name type="scientific">Cuscuta epithymum</name>
    <dbReference type="NCBI Taxonomy" id="186058"/>
    <lineage>
        <taxon>Eukaryota</taxon>
        <taxon>Viridiplantae</taxon>
        <taxon>Streptophyta</taxon>
        <taxon>Embryophyta</taxon>
        <taxon>Tracheophyta</taxon>
        <taxon>Spermatophyta</taxon>
        <taxon>Magnoliopsida</taxon>
        <taxon>eudicotyledons</taxon>
        <taxon>Gunneridae</taxon>
        <taxon>Pentapetalae</taxon>
        <taxon>asterids</taxon>
        <taxon>lamiids</taxon>
        <taxon>Solanales</taxon>
        <taxon>Convolvulaceae</taxon>
        <taxon>Cuscuteae</taxon>
        <taxon>Cuscuta</taxon>
        <taxon>Cuscuta subgen. Cuscuta</taxon>
    </lineage>
</organism>
<keyword evidence="4" id="KW-1185">Reference proteome</keyword>
<feature type="domain" description="Replication protein A 70 kDa DNA-binding subunit B/D first OB fold" evidence="1">
    <location>
        <begin position="27"/>
        <end position="109"/>
    </location>
</feature>